<feature type="compositionally biased region" description="Acidic residues" evidence="4">
    <location>
        <begin position="413"/>
        <end position="423"/>
    </location>
</feature>
<dbReference type="InterPro" id="IPR000608">
    <property type="entry name" value="UBC"/>
</dbReference>
<dbReference type="Pfam" id="PF00179">
    <property type="entry name" value="UQ_con"/>
    <property type="match status" value="1"/>
</dbReference>
<evidence type="ECO:0000256" key="2">
    <source>
        <dbReference type="ARBA" id="ARBA00022786"/>
    </source>
</evidence>
<dbReference type="Proteomes" id="UP000310189">
    <property type="component" value="Unassembled WGS sequence"/>
</dbReference>
<dbReference type="FunFam" id="3.10.110.10:FF:000061">
    <property type="entry name" value="Ubiquitin-conjugating enzyme E2 8"/>
    <property type="match status" value="1"/>
</dbReference>
<evidence type="ECO:0000259" key="5">
    <source>
        <dbReference type="PROSITE" id="PS50127"/>
    </source>
</evidence>
<dbReference type="SMART" id="SM00212">
    <property type="entry name" value="UBCc"/>
    <property type="match status" value="1"/>
</dbReference>
<evidence type="ECO:0000313" key="6">
    <source>
        <dbReference type="EMBL" id="TIA88758.1"/>
    </source>
</evidence>
<feature type="domain" description="UBC core" evidence="5">
    <location>
        <begin position="260"/>
        <end position="405"/>
    </location>
</feature>
<keyword evidence="7" id="KW-1185">Reference proteome</keyword>
<protein>
    <recommendedName>
        <fullName evidence="5">UBC core domain-containing protein</fullName>
    </recommendedName>
</protein>
<dbReference type="InterPro" id="IPR029045">
    <property type="entry name" value="ClpP/crotonase-like_dom_sf"/>
</dbReference>
<dbReference type="Gene3D" id="3.90.226.10">
    <property type="entry name" value="2-enoyl-CoA Hydratase, Chain A, domain 1"/>
    <property type="match status" value="1"/>
</dbReference>
<proteinExistence type="predicted"/>
<dbReference type="Gene3D" id="3.10.110.10">
    <property type="entry name" value="Ubiquitin Conjugating Enzyme"/>
    <property type="match status" value="1"/>
</dbReference>
<feature type="region of interest" description="Disordered" evidence="4">
    <location>
        <begin position="407"/>
        <end position="445"/>
    </location>
</feature>
<dbReference type="CDD" id="cd06558">
    <property type="entry name" value="crotonase-like"/>
    <property type="match status" value="1"/>
</dbReference>
<evidence type="ECO:0000256" key="4">
    <source>
        <dbReference type="SAM" id="MobiDB-lite"/>
    </source>
</evidence>
<dbReference type="SUPFAM" id="SSF52096">
    <property type="entry name" value="ClpP/crotonase"/>
    <property type="match status" value="1"/>
</dbReference>
<comment type="caution">
    <text evidence="6">The sequence shown here is derived from an EMBL/GenBank/DDBJ whole genome shotgun (WGS) entry which is preliminary data.</text>
</comment>
<organism evidence="6 7">
    <name type="scientific">Wallemia hederae</name>
    <dbReference type="NCBI Taxonomy" id="1540922"/>
    <lineage>
        <taxon>Eukaryota</taxon>
        <taxon>Fungi</taxon>
        <taxon>Dikarya</taxon>
        <taxon>Basidiomycota</taxon>
        <taxon>Wallemiomycotina</taxon>
        <taxon>Wallemiomycetes</taxon>
        <taxon>Wallemiales</taxon>
        <taxon>Wallemiaceae</taxon>
        <taxon>Wallemia</taxon>
    </lineage>
</organism>
<keyword evidence="1" id="KW-0808">Transferase</keyword>
<dbReference type="GO" id="GO:0016740">
    <property type="term" value="F:transferase activity"/>
    <property type="evidence" value="ECO:0007669"/>
    <property type="project" value="UniProtKB-KW"/>
</dbReference>
<dbReference type="PROSITE" id="PS50127">
    <property type="entry name" value="UBC_2"/>
    <property type="match status" value="1"/>
</dbReference>
<name>A0A4T0FKK9_9BASI</name>
<dbReference type="SUPFAM" id="SSF54495">
    <property type="entry name" value="UBC-like"/>
    <property type="match status" value="1"/>
</dbReference>
<sequence length="445" mass="50460">MGAKFEAIEYGGNGEHYCTLSMPSASVYKITMNRVSNGQPENRIERDFLDLGLSKALDDAEAHWRSQRNSVYPAASLILTGSGLKFFSNGLVLDKALDDKMFFAGVLDPFILRLSSFPLPTIAAVNGHAFAMGFVLALCCDYVIGKKNGRGWFCMNENEFASTIPPGMLSVLSRRLNNWKLIRETILDCKRWTPPQLHDKGIVDVVCAEEDLEREAVALGESVGKYAQKGSYGLLKHNYCTLHDEYRWIYQAYLTPPYSSPRRRIETDVFKLLMSEYEVSLNNDNMQEFFVRFHGPKETLYQGGVWKVRVELPDQYPYKSPSIGFLNRIFHPNIDEQSGSVCLDVINQTWSPMFDLINIFEVFLPQLLRYPNPADPLNGEAAALSMRDPKSYETKIREYIQRYALPENVTLDQDNEEESDVEMSDQGSLPSDDDNDDQVPGSVDI</sequence>
<dbReference type="PROSITE" id="PS00183">
    <property type="entry name" value="UBC_1"/>
    <property type="match status" value="1"/>
</dbReference>
<dbReference type="CDD" id="cd23797">
    <property type="entry name" value="UBCc_UBE2H"/>
    <property type="match status" value="1"/>
</dbReference>
<dbReference type="InterPro" id="IPR001753">
    <property type="entry name" value="Enoyl-CoA_hydra/iso"/>
</dbReference>
<keyword evidence="2" id="KW-0833">Ubl conjugation pathway</keyword>
<dbReference type="InterPro" id="IPR023313">
    <property type="entry name" value="UBQ-conjugating_AS"/>
</dbReference>
<dbReference type="Pfam" id="PF00378">
    <property type="entry name" value="ECH_1"/>
    <property type="match status" value="1"/>
</dbReference>
<dbReference type="EMBL" id="SPNW01000034">
    <property type="protein sequence ID" value="TIA88758.1"/>
    <property type="molecule type" value="Genomic_DNA"/>
</dbReference>
<feature type="active site" description="Glycyl thioester intermediate" evidence="3">
    <location>
        <position position="342"/>
    </location>
</feature>
<evidence type="ECO:0000313" key="7">
    <source>
        <dbReference type="Proteomes" id="UP000310189"/>
    </source>
</evidence>
<gene>
    <name evidence="6" type="ORF">E3P99_02412</name>
</gene>
<dbReference type="PANTHER" id="PTHR24068">
    <property type="entry name" value="UBIQUITIN-CONJUGATING ENZYME E2"/>
    <property type="match status" value="1"/>
</dbReference>
<accession>A0A4T0FKK9</accession>
<dbReference type="AlphaFoldDB" id="A0A4T0FKK9"/>
<evidence type="ECO:0000256" key="3">
    <source>
        <dbReference type="PROSITE-ProRule" id="PRU10133"/>
    </source>
</evidence>
<dbReference type="OrthoDB" id="269518at2759"/>
<reference evidence="6 7" key="1">
    <citation type="submission" date="2019-03" db="EMBL/GenBank/DDBJ databases">
        <title>Sequencing 23 genomes of Wallemia ichthyophaga.</title>
        <authorList>
            <person name="Gostincar C."/>
        </authorList>
    </citation>
    <scope>NUCLEOTIDE SEQUENCE [LARGE SCALE GENOMIC DNA]</scope>
    <source>
        <strain evidence="6 7">EXF-5753</strain>
    </source>
</reference>
<evidence type="ECO:0000256" key="1">
    <source>
        <dbReference type="ARBA" id="ARBA00022679"/>
    </source>
</evidence>
<dbReference type="InterPro" id="IPR016135">
    <property type="entry name" value="UBQ-conjugating_enzyme/RWD"/>
</dbReference>